<name>A0A1I0QYR7_9EURY</name>
<dbReference type="EMBL" id="FOIS01000007">
    <property type="protein sequence ID" value="SEW32923.1"/>
    <property type="molecule type" value="Genomic_DNA"/>
</dbReference>
<evidence type="ECO:0000313" key="2">
    <source>
        <dbReference type="EMBL" id="SEW32923.1"/>
    </source>
</evidence>
<evidence type="ECO:0000313" key="3">
    <source>
        <dbReference type="Proteomes" id="UP000183275"/>
    </source>
</evidence>
<sequence>MVDIVKEAQTQIANAIGTGSPEEQIIGSVVLAAFVIMTSSIGLVGTLILVPVVLLFAFLGFLRLIPAVDDRWPL</sequence>
<gene>
    <name evidence="2" type="ORF">SAMN05216285_4171</name>
</gene>
<dbReference type="AlphaFoldDB" id="A0A1I0QYR7"/>
<proteinExistence type="predicted"/>
<keyword evidence="1" id="KW-0472">Membrane</keyword>
<keyword evidence="1" id="KW-1133">Transmembrane helix</keyword>
<feature type="transmembrane region" description="Helical" evidence="1">
    <location>
        <begin position="29"/>
        <end position="62"/>
    </location>
</feature>
<accession>A0A1I0QYR7</accession>
<keyword evidence="3" id="KW-1185">Reference proteome</keyword>
<organism evidence="2 3">
    <name type="scientific">Natrinema salifodinae</name>
    <dbReference type="NCBI Taxonomy" id="1202768"/>
    <lineage>
        <taxon>Archaea</taxon>
        <taxon>Methanobacteriati</taxon>
        <taxon>Methanobacteriota</taxon>
        <taxon>Stenosarchaea group</taxon>
        <taxon>Halobacteria</taxon>
        <taxon>Halobacteriales</taxon>
        <taxon>Natrialbaceae</taxon>
        <taxon>Natrinema</taxon>
    </lineage>
</organism>
<dbReference type="STRING" id="1202768.SAMN05216285_4171"/>
<evidence type="ECO:0000256" key="1">
    <source>
        <dbReference type="SAM" id="Phobius"/>
    </source>
</evidence>
<keyword evidence="1" id="KW-0812">Transmembrane</keyword>
<dbReference type="RefSeq" id="WP_049991465.1">
    <property type="nucleotide sequence ID" value="NZ_FOIS01000007.1"/>
</dbReference>
<dbReference type="Proteomes" id="UP000183275">
    <property type="component" value="Unassembled WGS sequence"/>
</dbReference>
<evidence type="ECO:0008006" key="4">
    <source>
        <dbReference type="Google" id="ProtNLM"/>
    </source>
</evidence>
<reference evidence="3" key="1">
    <citation type="submission" date="2016-10" db="EMBL/GenBank/DDBJ databases">
        <authorList>
            <person name="Varghese N."/>
        </authorList>
    </citation>
    <scope>NUCLEOTIDE SEQUENCE [LARGE SCALE GENOMIC DNA]</scope>
    <source>
        <strain evidence="3">CGMCC 1.12284</strain>
    </source>
</reference>
<protein>
    <recommendedName>
        <fullName evidence="4">Membrane transport protein MMPL domain-containing protein</fullName>
    </recommendedName>
</protein>